<reference evidence="1" key="1">
    <citation type="submission" date="2016-10" db="EMBL/GenBank/DDBJ databases">
        <authorList>
            <person name="Varghese N."/>
        </authorList>
    </citation>
    <scope>NUCLEOTIDE SEQUENCE</scope>
</reference>
<protein>
    <submittedName>
        <fullName evidence="1">Uncharacterized protein</fullName>
    </submittedName>
</protein>
<organism evidence="1">
    <name type="scientific">uncultured virus</name>
    <dbReference type="NCBI Taxonomy" id="340016"/>
    <lineage>
        <taxon>Viruses</taxon>
        <taxon>environmental samples</taxon>
    </lineage>
</organism>
<dbReference type="EMBL" id="KY052816">
    <property type="protein sequence ID" value="ASF00150.1"/>
    <property type="molecule type" value="Genomic_DNA"/>
</dbReference>
<proteinExistence type="predicted"/>
<sequence length="134" mass="13829">MPDPLPGSGPISINQIAEFYEGGSSNISLQSLASNLEPEPEANIAMSLFYTSSSCTSFAWSGEGAEEPEEACEYNSGQTAYHNGSGTYPVAGNTVYTNSSCTSVAIAAAYKMGSGNVVIVGESGVVSSIFTECE</sequence>
<evidence type="ECO:0000313" key="1">
    <source>
        <dbReference type="EMBL" id="ASF00150.1"/>
    </source>
</evidence>
<accession>A0A218MLI3</accession>
<name>A0A218MLI3_9VIRU</name>
<reference evidence="1" key="2">
    <citation type="journal article" date="2017" name="Nat. Commun.">
        <title>Single-virus genomics reveals hidden cosmopolitan and abundant viruses.</title>
        <authorList>
            <person name="Martinez-Hernandez F."/>
            <person name="Fornas O."/>
            <person name="Lluesma Gomez M."/>
            <person name="Bolduc B."/>
            <person name="de la Cruz Pena M.J."/>
            <person name="Martinez J.M."/>
            <person name="Anton J."/>
            <person name="Gasol J.M."/>
            <person name="Rosselli R."/>
            <person name="Rodriguez-Valera F."/>
            <person name="Sullivan M.B."/>
            <person name="Acinas S.G."/>
            <person name="Martinez-Garcia M."/>
        </authorList>
    </citation>
    <scope>NUCLEOTIDE SEQUENCE</scope>
</reference>